<accession>A0A381P7L3</accession>
<name>A0A381P7L3_9ZZZZ</name>
<reference evidence="1" key="1">
    <citation type="submission" date="2018-05" db="EMBL/GenBank/DDBJ databases">
        <authorList>
            <person name="Lanie J.A."/>
            <person name="Ng W.-L."/>
            <person name="Kazmierczak K.M."/>
            <person name="Andrzejewski T.M."/>
            <person name="Davidsen T.M."/>
            <person name="Wayne K.J."/>
            <person name="Tettelin H."/>
            <person name="Glass J.I."/>
            <person name="Rusch D."/>
            <person name="Podicherti R."/>
            <person name="Tsui H.-C.T."/>
            <person name="Winkler M.E."/>
        </authorList>
    </citation>
    <scope>NUCLEOTIDE SEQUENCE</scope>
</reference>
<organism evidence="1">
    <name type="scientific">marine metagenome</name>
    <dbReference type="NCBI Taxonomy" id="408172"/>
    <lineage>
        <taxon>unclassified sequences</taxon>
        <taxon>metagenomes</taxon>
        <taxon>ecological metagenomes</taxon>
    </lineage>
</organism>
<dbReference type="AlphaFoldDB" id="A0A381P7L3"/>
<dbReference type="EMBL" id="UINC01000898">
    <property type="protein sequence ID" value="SUZ62932.1"/>
    <property type="molecule type" value="Genomic_DNA"/>
</dbReference>
<gene>
    <name evidence="1" type="ORF">METZ01_LOCUS15786</name>
</gene>
<proteinExistence type="predicted"/>
<protein>
    <submittedName>
        <fullName evidence="1">Uncharacterized protein</fullName>
    </submittedName>
</protein>
<evidence type="ECO:0000313" key="1">
    <source>
        <dbReference type="EMBL" id="SUZ62932.1"/>
    </source>
</evidence>
<sequence>MTANIPPAVYKHSHFLAQHIDYAKAHLLRLRQAKTDGGHRIKGVGIVTV</sequence>